<dbReference type="OrthoDB" id="19619at2759"/>
<name>A0A6L2Q6Z5_COPFO</name>
<keyword evidence="2" id="KW-0809">Transit peptide</keyword>
<protein>
    <recommendedName>
        <fullName evidence="7">Large ribosomal subunit protein mL45</fullName>
    </recommendedName>
    <alternativeName>
        <fullName evidence="8">39S ribosomal protein L45, mitochondrial</fullName>
    </alternativeName>
</protein>
<evidence type="ECO:0000313" key="12">
    <source>
        <dbReference type="Proteomes" id="UP000502823"/>
    </source>
</evidence>
<comment type="similarity">
    <text evidence="6">Belongs to the mitochondrion-specific ribosomal protein mL45 family.</text>
</comment>
<dbReference type="SMART" id="SM00978">
    <property type="entry name" value="Tim44"/>
    <property type="match status" value="1"/>
</dbReference>
<dbReference type="Pfam" id="PF04280">
    <property type="entry name" value="Tim44"/>
    <property type="match status" value="1"/>
</dbReference>
<keyword evidence="3" id="KW-0689">Ribosomal protein</keyword>
<dbReference type="InParanoid" id="A0A6L2Q6Z5"/>
<evidence type="ECO:0000256" key="8">
    <source>
        <dbReference type="ARBA" id="ARBA00043031"/>
    </source>
</evidence>
<dbReference type="Gene3D" id="3.10.450.240">
    <property type="match status" value="1"/>
</dbReference>
<reference evidence="12" key="1">
    <citation type="submission" date="2020-01" db="EMBL/GenBank/DDBJ databases">
        <title>Draft genome sequence of the Termite Coptotermes fromosanus.</title>
        <authorList>
            <person name="Itakura S."/>
            <person name="Yosikawa Y."/>
            <person name="Umezawa K."/>
        </authorList>
    </citation>
    <scope>NUCLEOTIDE SEQUENCE [LARGE SCALE GENOMIC DNA]</scope>
</reference>
<dbReference type="EMBL" id="BLKM01001558">
    <property type="protein sequence ID" value="GFG40144.1"/>
    <property type="molecule type" value="Genomic_DNA"/>
</dbReference>
<evidence type="ECO:0000259" key="10">
    <source>
        <dbReference type="SMART" id="SM00978"/>
    </source>
</evidence>
<dbReference type="InterPro" id="IPR051975">
    <property type="entry name" value="mtLSU_mL45"/>
</dbReference>
<dbReference type="FunCoup" id="A0A6L2Q6Z5">
    <property type="interactions" value="1224"/>
</dbReference>
<feature type="compositionally biased region" description="Polar residues" evidence="9">
    <location>
        <begin position="396"/>
        <end position="407"/>
    </location>
</feature>
<evidence type="ECO:0000256" key="9">
    <source>
        <dbReference type="SAM" id="MobiDB-lite"/>
    </source>
</evidence>
<comment type="subcellular location">
    <subcellularLocation>
        <location evidence="1">Mitochondrion</location>
    </subcellularLocation>
</comment>
<dbReference type="GO" id="GO:1990904">
    <property type="term" value="C:ribonucleoprotein complex"/>
    <property type="evidence" value="ECO:0007669"/>
    <property type="project" value="UniProtKB-KW"/>
</dbReference>
<dbReference type="Proteomes" id="UP000502823">
    <property type="component" value="Unassembled WGS sequence"/>
</dbReference>
<evidence type="ECO:0000256" key="3">
    <source>
        <dbReference type="ARBA" id="ARBA00022980"/>
    </source>
</evidence>
<dbReference type="GO" id="GO:0005739">
    <property type="term" value="C:mitochondrion"/>
    <property type="evidence" value="ECO:0007669"/>
    <property type="project" value="UniProtKB-SubCell"/>
</dbReference>
<gene>
    <name evidence="11" type="ORF">Cfor_08229</name>
</gene>
<evidence type="ECO:0000256" key="4">
    <source>
        <dbReference type="ARBA" id="ARBA00023128"/>
    </source>
</evidence>
<dbReference type="InterPro" id="IPR007379">
    <property type="entry name" value="Tim44-like_dom"/>
</dbReference>
<feature type="region of interest" description="Disordered" evidence="9">
    <location>
        <begin position="391"/>
        <end position="413"/>
    </location>
</feature>
<dbReference type="InterPro" id="IPR032710">
    <property type="entry name" value="NTF2-like_dom_sf"/>
</dbReference>
<comment type="caution">
    <text evidence="11">The sequence shown here is derived from an EMBL/GenBank/DDBJ whole genome shotgun (WGS) entry which is preliminary data.</text>
</comment>
<keyword evidence="5" id="KW-0687">Ribonucleoprotein</keyword>
<keyword evidence="4" id="KW-0496">Mitochondrion</keyword>
<evidence type="ECO:0000256" key="2">
    <source>
        <dbReference type="ARBA" id="ARBA00022946"/>
    </source>
</evidence>
<keyword evidence="12" id="KW-1185">Reference proteome</keyword>
<evidence type="ECO:0000256" key="1">
    <source>
        <dbReference type="ARBA" id="ARBA00004173"/>
    </source>
</evidence>
<sequence>MATLFNINIFQDNIIKLKGKFLTVTMLHLNSDNKHKYQPPKAGLGHSDPHHGYIIRDKCGRHNHTKVNRLNWWYYDGILYLQLPGLWIWFHVYSLKQYSVEECHMMERPRNPIVPTCRSGTIQTSGTLHESSVIKVNLPDFEDRRNDDELSPEEIRSKLKEKGVQPPRPWMERPFYISCTGGVFEPYVPPEGDGKISPITVHGAKQKVEFLEKKSKSMMAIRKIRSFEEDFEASDFVQQAQDIYINAHTLMASKDKTKIQEYVTERAYPEIRHNTEDKTIHWKFVKSLEPPRVVHARCTDMITKENVFGQITVRFHTQQILAVYDRFGRLMHGSEILAKDVLEYIVFEKHLSNEYGLWRLHEKIVPNWMPPKEPIAKTYRLVKENVQEEGLETKEVQTTPSEAQVEQSHVAAV</sequence>
<dbReference type="FunFam" id="3.10.450.240:FF:000003">
    <property type="entry name" value="39S ribosomal protein L45, mitochondrial"/>
    <property type="match status" value="1"/>
</dbReference>
<accession>A0A6L2Q6Z5</accession>
<proteinExistence type="inferred from homology"/>
<dbReference type="PANTHER" id="PTHR28554:SF1">
    <property type="entry name" value="LARGE RIBOSOMAL SUBUNIT PROTEIN ML45"/>
    <property type="match status" value="1"/>
</dbReference>
<dbReference type="GO" id="GO:0005840">
    <property type="term" value="C:ribosome"/>
    <property type="evidence" value="ECO:0007669"/>
    <property type="project" value="UniProtKB-KW"/>
</dbReference>
<feature type="domain" description="Tim44-like" evidence="10">
    <location>
        <begin position="217"/>
        <end position="365"/>
    </location>
</feature>
<evidence type="ECO:0000313" key="11">
    <source>
        <dbReference type="EMBL" id="GFG40144.1"/>
    </source>
</evidence>
<evidence type="ECO:0000256" key="6">
    <source>
        <dbReference type="ARBA" id="ARBA00038073"/>
    </source>
</evidence>
<dbReference type="SUPFAM" id="SSF54427">
    <property type="entry name" value="NTF2-like"/>
    <property type="match status" value="1"/>
</dbReference>
<evidence type="ECO:0000256" key="7">
    <source>
        <dbReference type="ARBA" id="ARBA00039448"/>
    </source>
</evidence>
<dbReference type="PANTHER" id="PTHR28554">
    <property type="entry name" value="39S RIBOSOMAL PROTEIN L45, MITOCHONDRIAL"/>
    <property type="match status" value="1"/>
</dbReference>
<organism evidence="11 12">
    <name type="scientific">Coptotermes formosanus</name>
    <name type="common">Formosan subterranean termite</name>
    <dbReference type="NCBI Taxonomy" id="36987"/>
    <lineage>
        <taxon>Eukaryota</taxon>
        <taxon>Metazoa</taxon>
        <taxon>Ecdysozoa</taxon>
        <taxon>Arthropoda</taxon>
        <taxon>Hexapoda</taxon>
        <taxon>Insecta</taxon>
        <taxon>Pterygota</taxon>
        <taxon>Neoptera</taxon>
        <taxon>Polyneoptera</taxon>
        <taxon>Dictyoptera</taxon>
        <taxon>Blattodea</taxon>
        <taxon>Blattoidea</taxon>
        <taxon>Termitoidae</taxon>
        <taxon>Rhinotermitidae</taxon>
        <taxon>Coptotermes</taxon>
    </lineage>
</organism>
<dbReference type="AlphaFoldDB" id="A0A6L2Q6Z5"/>
<evidence type="ECO:0000256" key="5">
    <source>
        <dbReference type="ARBA" id="ARBA00023274"/>
    </source>
</evidence>